<organism evidence="2 3">
    <name type="scientific">Daucus carota subsp. sativus</name>
    <name type="common">Carrot</name>
    <dbReference type="NCBI Taxonomy" id="79200"/>
    <lineage>
        <taxon>Eukaryota</taxon>
        <taxon>Viridiplantae</taxon>
        <taxon>Streptophyta</taxon>
        <taxon>Embryophyta</taxon>
        <taxon>Tracheophyta</taxon>
        <taxon>Spermatophyta</taxon>
        <taxon>Magnoliopsida</taxon>
        <taxon>eudicotyledons</taxon>
        <taxon>Gunneridae</taxon>
        <taxon>Pentapetalae</taxon>
        <taxon>asterids</taxon>
        <taxon>campanulids</taxon>
        <taxon>Apiales</taxon>
        <taxon>Apiaceae</taxon>
        <taxon>Apioideae</taxon>
        <taxon>Scandiceae</taxon>
        <taxon>Daucinae</taxon>
        <taxon>Daucus</taxon>
        <taxon>Daucus sect. Daucus</taxon>
    </lineage>
</organism>
<accession>A0A166G1C8</accession>
<keyword evidence="3" id="KW-1185">Reference proteome</keyword>
<reference evidence="2" key="1">
    <citation type="journal article" date="2016" name="Nat. Genet.">
        <title>A high-quality carrot genome assembly provides new insights into carotenoid accumulation and asterid genome evolution.</title>
        <authorList>
            <person name="Iorizzo M."/>
            <person name="Ellison S."/>
            <person name="Senalik D."/>
            <person name="Zeng P."/>
            <person name="Satapoomin P."/>
            <person name="Huang J."/>
            <person name="Bowman M."/>
            <person name="Iovene M."/>
            <person name="Sanseverino W."/>
            <person name="Cavagnaro P."/>
            <person name="Yildiz M."/>
            <person name="Macko-Podgorni A."/>
            <person name="Moranska E."/>
            <person name="Grzebelus E."/>
            <person name="Grzebelus D."/>
            <person name="Ashrafi H."/>
            <person name="Zheng Z."/>
            <person name="Cheng S."/>
            <person name="Spooner D."/>
            <person name="Van Deynze A."/>
            <person name="Simon P."/>
        </authorList>
    </citation>
    <scope>NUCLEOTIDE SEQUENCE</scope>
    <source>
        <tissue evidence="2">Leaf</tissue>
    </source>
</reference>
<feature type="region of interest" description="Disordered" evidence="1">
    <location>
        <begin position="1"/>
        <end position="82"/>
    </location>
</feature>
<dbReference type="AlphaFoldDB" id="A0A166G1C8"/>
<feature type="compositionally biased region" description="Polar residues" evidence="1">
    <location>
        <begin position="61"/>
        <end position="82"/>
    </location>
</feature>
<gene>
    <name evidence="2" type="ORF">DCAR_0100935</name>
</gene>
<name>A0A166G1C8_DAUCS</name>
<dbReference type="EMBL" id="CP093343">
    <property type="protein sequence ID" value="WOG81784.1"/>
    <property type="molecule type" value="Genomic_DNA"/>
</dbReference>
<reference evidence="2" key="2">
    <citation type="submission" date="2022-03" db="EMBL/GenBank/DDBJ databases">
        <title>Draft title - Genomic analysis of global carrot germplasm unveils the trajectory of domestication and the origin of high carotenoid orange carrot.</title>
        <authorList>
            <person name="Iorizzo M."/>
            <person name="Ellison S."/>
            <person name="Senalik D."/>
            <person name="Macko-Podgorni A."/>
            <person name="Grzebelus D."/>
            <person name="Bostan H."/>
            <person name="Rolling W."/>
            <person name="Curaba J."/>
            <person name="Simon P."/>
        </authorList>
    </citation>
    <scope>NUCLEOTIDE SEQUENCE</scope>
    <source>
        <tissue evidence="2">Leaf</tissue>
    </source>
</reference>
<evidence type="ECO:0000313" key="3">
    <source>
        <dbReference type="Proteomes" id="UP000077755"/>
    </source>
</evidence>
<sequence length="358" mass="38854">MADGFNLPSRKRNKENNSDSSFSGIRGYAGGRALDSFLQKRAENIKKSRPNPPGFAPVEGSLQNRSGGTSSWSNRSPLSTVDHNSPQAFVMGTTTKGATLCSRLLFRAFCSNLTPMYTEHSNGNHGHDINSHLTSIGSERTPVGSTVPNMTAGHVNDTQKPAENIKKSMTIHPGFAPVEGSLQNISGSERTPVGSTGPNIAAGHVNDAQERAPSTLSYRLDGGIKKSKTPLSNIDLNISAGHVSGTKERDQSRRGRGPSIEKVLNQRRKASLTGRRGRGPSIETIYKHVDFSGIFNSSTLSTAVPDTAFADSNYSAFGGKNLEHLFEEVVDEPMEQAVMHDREYFEPYILDSLFIYKI</sequence>
<proteinExistence type="predicted"/>
<dbReference type="Proteomes" id="UP000077755">
    <property type="component" value="Chromosome 1"/>
</dbReference>
<protein>
    <submittedName>
        <fullName evidence="2">Uncharacterized protein</fullName>
    </submittedName>
</protein>
<evidence type="ECO:0000256" key="1">
    <source>
        <dbReference type="SAM" id="MobiDB-lite"/>
    </source>
</evidence>
<dbReference type="Gramene" id="KZN08432">
    <property type="protein sequence ID" value="KZN08432"/>
    <property type="gene ID" value="DCAR_000978"/>
</dbReference>
<evidence type="ECO:0000313" key="2">
    <source>
        <dbReference type="EMBL" id="WOG81784.1"/>
    </source>
</evidence>